<reference evidence="2 3" key="1">
    <citation type="submission" date="2019-05" db="EMBL/GenBank/DDBJ databases">
        <title>Another draft genome of Portunus trituberculatus and its Hox gene families provides insights of decapod evolution.</title>
        <authorList>
            <person name="Jeong J.-H."/>
            <person name="Song I."/>
            <person name="Kim S."/>
            <person name="Choi T."/>
            <person name="Kim D."/>
            <person name="Ryu S."/>
            <person name="Kim W."/>
        </authorList>
    </citation>
    <scope>NUCLEOTIDE SEQUENCE [LARGE SCALE GENOMIC DNA]</scope>
    <source>
        <tissue evidence="2">Muscle</tissue>
    </source>
</reference>
<comment type="caution">
    <text evidence="2">The sequence shown here is derived from an EMBL/GenBank/DDBJ whole genome shotgun (WGS) entry which is preliminary data.</text>
</comment>
<accession>A0A5B7GJT3</accession>
<dbReference type="EMBL" id="VSRR010015024">
    <property type="protein sequence ID" value="MPC57723.1"/>
    <property type="molecule type" value="Genomic_DNA"/>
</dbReference>
<feature type="compositionally biased region" description="Low complexity" evidence="1">
    <location>
        <begin position="54"/>
        <end position="67"/>
    </location>
</feature>
<name>A0A5B7GJT3_PORTR</name>
<keyword evidence="3" id="KW-1185">Reference proteome</keyword>
<proteinExistence type="predicted"/>
<feature type="region of interest" description="Disordered" evidence="1">
    <location>
        <begin position="42"/>
        <end position="78"/>
    </location>
</feature>
<protein>
    <submittedName>
        <fullName evidence="2">Uncharacterized protein</fullName>
    </submittedName>
</protein>
<sequence length="130" mass="14654">MLPNQWRESGPECLPVNERHHQCPNSPCNARRCVTTLGQGLYAQGKTLPRPSTPSGKEGPPQEGKPPFQRPSETSKDTATVHIYKVFHPRIHGHVSMTHMGPRARIYKTMIRHKVNISQQDGGHHDLHET</sequence>
<evidence type="ECO:0000313" key="2">
    <source>
        <dbReference type="EMBL" id="MPC57723.1"/>
    </source>
</evidence>
<gene>
    <name evidence="2" type="ORF">E2C01_051710</name>
</gene>
<organism evidence="2 3">
    <name type="scientific">Portunus trituberculatus</name>
    <name type="common">Swimming crab</name>
    <name type="synonym">Neptunus trituberculatus</name>
    <dbReference type="NCBI Taxonomy" id="210409"/>
    <lineage>
        <taxon>Eukaryota</taxon>
        <taxon>Metazoa</taxon>
        <taxon>Ecdysozoa</taxon>
        <taxon>Arthropoda</taxon>
        <taxon>Crustacea</taxon>
        <taxon>Multicrustacea</taxon>
        <taxon>Malacostraca</taxon>
        <taxon>Eumalacostraca</taxon>
        <taxon>Eucarida</taxon>
        <taxon>Decapoda</taxon>
        <taxon>Pleocyemata</taxon>
        <taxon>Brachyura</taxon>
        <taxon>Eubrachyura</taxon>
        <taxon>Portunoidea</taxon>
        <taxon>Portunidae</taxon>
        <taxon>Portuninae</taxon>
        <taxon>Portunus</taxon>
    </lineage>
</organism>
<evidence type="ECO:0000313" key="3">
    <source>
        <dbReference type="Proteomes" id="UP000324222"/>
    </source>
</evidence>
<dbReference type="AlphaFoldDB" id="A0A5B7GJT3"/>
<evidence type="ECO:0000256" key="1">
    <source>
        <dbReference type="SAM" id="MobiDB-lite"/>
    </source>
</evidence>
<dbReference type="Proteomes" id="UP000324222">
    <property type="component" value="Unassembled WGS sequence"/>
</dbReference>